<evidence type="ECO:0000256" key="4">
    <source>
        <dbReference type="ARBA" id="ARBA00024746"/>
    </source>
</evidence>
<evidence type="ECO:0000259" key="6">
    <source>
        <dbReference type="Pfam" id="PF13860"/>
    </source>
</evidence>
<dbReference type="Gene3D" id="2.30.30.910">
    <property type="match status" value="1"/>
</dbReference>
<accession>A0A0M6Y2C9</accession>
<name>A0A0M6Y2C9_9HYPH</name>
<dbReference type="Proteomes" id="UP000048926">
    <property type="component" value="Unassembled WGS sequence"/>
</dbReference>
<dbReference type="Pfam" id="PF13861">
    <property type="entry name" value="FLgD_tudor"/>
    <property type="match status" value="1"/>
</dbReference>
<evidence type="ECO:0000259" key="7">
    <source>
        <dbReference type="Pfam" id="PF13861"/>
    </source>
</evidence>
<proteinExistence type="inferred from homology"/>
<dbReference type="STRING" id="187304.B0E33_19120"/>
<organism evidence="8 9">
    <name type="scientific">Roseibium aggregatum</name>
    <dbReference type="NCBI Taxonomy" id="187304"/>
    <lineage>
        <taxon>Bacteria</taxon>
        <taxon>Pseudomonadati</taxon>
        <taxon>Pseudomonadota</taxon>
        <taxon>Alphaproteobacteria</taxon>
        <taxon>Hyphomicrobiales</taxon>
        <taxon>Stappiaceae</taxon>
        <taxon>Roseibium</taxon>
    </lineage>
</organism>
<dbReference type="AlphaFoldDB" id="A0A0M6Y2C9"/>
<dbReference type="KEGG" id="lagg:B0E33_19120"/>
<dbReference type="Pfam" id="PF03963">
    <property type="entry name" value="FlgD"/>
    <property type="match status" value="1"/>
</dbReference>
<feature type="domain" description="FlgD Tudor-like" evidence="7">
    <location>
        <begin position="82"/>
        <end position="212"/>
    </location>
</feature>
<evidence type="ECO:0000313" key="8">
    <source>
        <dbReference type="EMBL" id="CTQ43733.1"/>
    </source>
</evidence>
<dbReference type="OrthoDB" id="9785233at2"/>
<dbReference type="InterPro" id="IPR025965">
    <property type="entry name" value="FlgD/Vpr_Ig-like"/>
</dbReference>
<comment type="function">
    <text evidence="4 5">Required for flagellar hook formation. May act as a scaffolding protein.</text>
</comment>
<dbReference type="InterPro" id="IPR005648">
    <property type="entry name" value="FlgD"/>
</dbReference>
<dbReference type="Gene3D" id="2.60.40.4070">
    <property type="match status" value="1"/>
</dbReference>
<dbReference type="GO" id="GO:0044781">
    <property type="term" value="P:bacterial-type flagellum organization"/>
    <property type="evidence" value="ECO:0007669"/>
    <property type="project" value="UniProtKB-UniRule"/>
</dbReference>
<evidence type="ECO:0000256" key="1">
    <source>
        <dbReference type="ARBA" id="ARBA00010577"/>
    </source>
</evidence>
<protein>
    <recommendedName>
        <fullName evidence="2 5">Basal-body rod modification protein FlgD</fullName>
    </recommendedName>
</protein>
<dbReference type="Pfam" id="PF13860">
    <property type="entry name" value="FlgD_ig"/>
    <property type="match status" value="1"/>
</dbReference>
<evidence type="ECO:0000256" key="5">
    <source>
        <dbReference type="RuleBase" id="RU362076"/>
    </source>
</evidence>
<gene>
    <name evidence="8" type="primary">flgD_2</name>
    <name evidence="8" type="ORF">LAL4801_02173</name>
</gene>
<sequence>MTTVSPTSSASSQTGSATSQAGLIADYELFLSILTTQIQNQDPLDPLDSAEYTNQLVQYSSVEQAIKQNQNLEEIIASLTSNQSMSYVSYIGNEVTADASTTTLSGSQASWSYNVAEDATGTFEIRNTSGSIVYSGDIELAAGDGTFYWNGQTDSGQQAVNGLYTISFNVKDASSRPETVKTTVSGIVDSVDWSSGEAVLKVGSQEFPVSSVVSVARPS</sequence>
<feature type="domain" description="FlgD/Vpr Ig-like" evidence="6">
    <location>
        <begin position="103"/>
        <end position="171"/>
    </location>
</feature>
<evidence type="ECO:0000313" key="9">
    <source>
        <dbReference type="Proteomes" id="UP000048926"/>
    </source>
</evidence>
<keyword evidence="9" id="KW-1185">Reference proteome</keyword>
<evidence type="ECO:0000256" key="3">
    <source>
        <dbReference type="ARBA" id="ARBA00022795"/>
    </source>
</evidence>
<dbReference type="InterPro" id="IPR025963">
    <property type="entry name" value="FLgD_Tudor"/>
</dbReference>
<reference evidence="9" key="1">
    <citation type="submission" date="2015-07" db="EMBL/GenBank/DDBJ databases">
        <authorList>
            <person name="Rodrigo-Torres Lidia"/>
            <person name="Arahal R.David."/>
        </authorList>
    </citation>
    <scope>NUCLEOTIDE SEQUENCE [LARGE SCALE GENOMIC DNA]</scope>
    <source>
        <strain evidence="9">CECT 4801</strain>
    </source>
</reference>
<keyword evidence="3 5" id="KW-1005">Bacterial flagellum biogenesis</keyword>
<evidence type="ECO:0000256" key="2">
    <source>
        <dbReference type="ARBA" id="ARBA00016013"/>
    </source>
</evidence>
<comment type="similarity">
    <text evidence="1 5">Belongs to the FlgD family.</text>
</comment>
<dbReference type="EMBL" id="CXST01000001">
    <property type="protein sequence ID" value="CTQ43733.1"/>
    <property type="molecule type" value="Genomic_DNA"/>
</dbReference>
<dbReference type="RefSeq" id="WP_022998158.1">
    <property type="nucleotide sequence ID" value="NZ_CP045622.1"/>
</dbReference>